<organism evidence="2 3">
    <name type="scientific">Isoptericola hypogeus</name>
    <dbReference type="NCBI Taxonomy" id="300179"/>
    <lineage>
        <taxon>Bacteria</taxon>
        <taxon>Bacillati</taxon>
        <taxon>Actinomycetota</taxon>
        <taxon>Actinomycetes</taxon>
        <taxon>Micrococcales</taxon>
        <taxon>Promicromonosporaceae</taxon>
        <taxon>Isoptericola</taxon>
    </lineage>
</organism>
<sequence>MTVTAAPARTGVPTTSRGAAAVRTTSFPTLADGDPAGRSPADRAAANKAVAVRVHANAMPACSEAVLRHLLAPGFRNHDVLPGCSGDRDALAATMHWFDDAFSDQRVEVLHAVAEGDLVALHVAFSARHTGFFRGLPPTRRRFTVREMHMVRLQDGLEAEHWVVRDEAWLERELRSDGPRG</sequence>
<evidence type="ECO:0000313" key="3">
    <source>
        <dbReference type="Proteomes" id="UP001501138"/>
    </source>
</evidence>
<accession>A0ABN2INR7</accession>
<dbReference type="SUPFAM" id="SSF54427">
    <property type="entry name" value="NTF2-like"/>
    <property type="match status" value="1"/>
</dbReference>
<dbReference type="PANTHER" id="PTHR38436">
    <property type="entry name" value="POLYKETIDE CYCLASE SNOAL-LIKE DOMAIN"/>
    <property type="match status" value="1"/>
</dbReference>
<dbReference type="InterPro" id="IPR032710">
    <property type="entry name" value="NTF2-like_dom_sf"/>
</dbReference>
<feature type="compositionally biased region" description="Polar residues" evidence="1">
    <location>
        <begin position="12"/>
        <end position="28"/>
    </location>
</feature>
<gene>
    <name evidence="2" type="ORF">GCM10009809_01210</name>
</gene>
<keyword evidence="3" id="KW-1185">Reference proteome</keyword>
<protein>
    <recommendedName>
        <fullName evidence="4">Ester cyclase</fullName>
    </recommendedName>
</protein>
<proteinExistence type="predicted"/>
<dbReference type="RefSeq" id="WP_344244607.1">
    <property type="nucleotide sequence ID" value="NZ_BAAAPM010000002.1"/>
</dbReference>
<evidence type="ECO:0008006" key="4">
    <source>
        <dbReference type="Google" id="ProtNLM"/>
    </source>
</evidence>
<name>A0ABN2INR7_9MICO</name>
<dbReference type="PANTHER" id="PTHR38436:SF1">
    <property type="entry name" value="ESTER CYCLASE"/>
    <property type="match status" value="1"/>
</dbReference>
<dbReference type="EMBL" id="BAAAPM010000002">
    <property type="protein sequence ID" value="GAA1708752.1"/>
    <property type="molecule type" value="Genomic_DNA"/>
</dbReference>
<reference evidence="2 3" key="1">
    <citation type="journal article" date="2019" name="Int. J. Syst. Evol. Microbiol.">
        <title>The Global Catalogue of Microorganisms (GCM) 10K type strain sequencing project: providing services to taxonomists for standard genome sequencing and annotation.</title>
        <authorList>
            <consortium name="The Broad Institute Genomics Platform"/>
            <consortium name="The Broad Institute Genome Sequencing Center for Infectious Disease"/>
            <person name="Wu L."/>
            <person name="Ma J."/>
        </authorList>
    </citation>
    <scope>NUCLEOTIDE SEQUENCE [LARGE SCALE GENOMIC DNA]</scope>
    <source>
        <strain evidence="2 3">JCM 15589</strain>
    </source>
</reference>
<dbReference type="Proteomes" id="UP001501138">
    <property type="component" value="Unassembled WGS sequence"/>
</dbReference>
<feature type="region of interest" description="Disordered" evidence="1">
    <location>
        <begin position="1"/>
        <end position="42"/>
    </location>
</feature>
<dbReference type="Gene3D" id="3.10.450.50">
    <property type="match status" value="1"/>
</dbReference>
<comment type="caution">
    <text evidence="2">The sequence shown here is derived from an EMBL/GenBank/DDBJ whole genome shotgun (WGS) entry which is preliminary data.</text>
</comment>
<evidence type="ECO:0000256" key="1">
    <source>
        <dbReference type="SAM" id="MobiDB-lite"/>
    </source>
</evidence>
<dbReference type="Pfam" id="PF07366">
    <property type="entry name" value="SnoaL"/>
    <property type="match status" value="1"/>
</dbReference>
<dbReference type="InterPro" id="IPR009959">
    <property type="entry name" value="Cyclase_SnoaL-like"/>
</dbReference>
<evidence type="ECO:0000313" key="2">
    <source>
        <dbReference type="EMBL" id="GAA1708752.1"/>
    </source>
</evidence>